<proteinExistence type="predicted"/>
<dbReference type="GO" id="GO:0006355">
    <property type="term" value="P:regulation of DNA-templated transcription"/>
    <property type="evidence" value="ECO:0007669"/>
    <property type="project" value="InterPro"/>
</dbReference>
<dbReference type="SMART" id="SM00382">
    <property type="entry name" value="AAA"/>
    <property type="match status" value="1"/>
</dbReference>
<evidence type="ECO:0000256" key="2">
    <source>
        <dbReference type="ARBA" id="ARBA00022840"/>
    </source>
</evidence>
<dbReference type="InterPro" id="IPR003593">
    <property type="entry name" value="AAA+_ATPase"/>
</dbReference>
<sequence>MMDRRVSRLVQNSFQLGSHEENSQLREPQSPENVDLQETIKGRHAFGEMVGVSRDFKQALALGEAVAPTGVSVLILGETGTGKELFARYIHELSPRRHKPFVIVNCASLLSELVENEVFGHKRGAFTGAEQCWQGKFELADGGTLFLDEIGEMPLQAQANLLFLLQDGIVNRVGSSQSGWVDVRIIAATNKDLTKAKAKGRFRSDLYHRLYVFPITTPPLRHRRKDIPLLARFFMKKYSIQFSRQCEDIDPESLEQLVQHSWPGNSRELENVIECAMILSQTPLLNIDGTSLNIFH</sequence>
<dbReference type="Pfam" id="PF00158">
    <property type="entry name" value="Sigma54_activat"/>
    <property type="match status" value="1"/>
</dbReference>
<dbReference type="PANTHER" id="PTHR32071:SF117">
    <property type="entry name" value="PTS-DEPENDENT DIHYDROXYACETONE KINASE OPERON REGULATORY PROTEIN-RELATED"/>
    <property type="match status" value="1"/>
</dbReference>
<dbReference type="InterPro" id="IPR002078">
    <property type="entry name" value="Sigma_54_int"/>
</dbReference>
<dbReference type="InterPro" id="IPR058031">
    <property type="entry name" value="AAA_lid_NorR"/>
</dbReference>
<dbReference type="PROSITE" id="PS00676">
    <property type="entry name" value="SIGMA54_INTERACT_2"/>
    <property type="match status" value="1"/>
</dbReference>
<keyword evidence="1" id="KW-0547">Nucleotide-binding</keyword>
<dbReference type="InterPro" id="IPR027417">
    <property type="entry name" value="P-loop_NTPase"/>
</dbReference>
<dbReference type="GO" id="GO:0003677">
    <property type="term" value="F:DNA binding"/>
    <property type="evidence" value="ECO:0007669"/>
    <property type="project" value="UniProtKB-KW"/>
</dbReference>
<protein>
    <submittedName>
        <fullName evidence="5">Sigma 54-interacting transcriptional regulator</fullName>
    </submittedName>
</protein>
<dbReference type="KEGG" id="nall:PP769_13300"/>
<dbReference type="Proteomes" id="UP001302719">
    <property type="component" value="Chromosome"/>
</dbReference>
<evidence type="ECO:0000313" key="5">
    <source>
        <dbReference type="EMBL" id="WNM56948.1"/>
    </source>
</evidence>
<dbReference type="PANTHER" id="PTHR32071">
    <property type="entry name" value="TRANSCRIPTIONAL REGULATORY PROTEIN"/>
    <property type="match status" value="1"/>
</dbReference>
<reference evidence="5 6" key="1">
    <citation type="submission" date="2023-01" db="EMBL/GenBank/DDBJ databases">
        <title>Cultivation and genomic characterization of new, ubiquitous marine nitrite-oxidizing bacteria from the Nitrospirales.</title>
        <authorList>
            <person name="Mueller A.J."/>
            <person name="Daebeler A."/>
            <person name="Herbold C.W."/>
            <person name="Kirkegaard R.H."/>
            <person name="Daims H."/>
        </authorList>
    </citation>
    <scope>NUCLEOTIDE SEQUENCE [LARGE SCALE GENOMIC DNA]</scope>
    <source>
        <strain evidence="5 6">VA</strain>
    </source>
</reference>
<dbReference type="RefSeq" id="WP_312640885.1">
    <property type="nucleotide sequence ID" value="NZ_CP116967.1"/>
</dbReference>
<gene>
    <name evidence="5" type="ORF">PP769_13300</name>
</gene>
<dbReference type="GO" id="GO:0005524">
    <property type="term" value="F:ATP binding"/>
    <property type="evidence" value="ECO:0007669"/>
    <property type="project" value="UniProtKB-KW"/>
</dbReference>
<dbReference type="CDD" id="cd00009">
    <property type="entry name" value="AAA"/>
    <property type="match status" value="1"/>
</dbReference>
<evidence type="ECO:0000313" key="6">
    <source>
        <dbReference type="Proteomes" id="UP001302719"/>
    </source>
</evidence>
<keyword evidence="6" id="KW-1185">Reference proteome</keyword>
<dbReference type="Gene3D" id="3.40.50.300">
    <property type="entry name" value="P-loop containing nucleotide triphosphate hydrolases"/>
    <property type="match status" value="1"/>
</dbReference>
<dbReference type="SUPFAM" id="SSF52540">
    <property type="entry name" value="P-loop containing nucleoside triphosphate hydrolases"/>
    <property type="match status" value="1"/>
</dbReference>
<evidence type="ECO:0000256" key="3">
    <source>
        <dbReference type="ARBA" id="ARBA00023125"/>
    </source>
</evidence>
<dbReference type="InterPro" id="IPR025943">
    <property type="entry name" value="Sigma_54_int_dom_ATP-bd_2"/>
</dbReference>
<keyword evidence="3" id="KW-0238">DNA-binding</keyword>
<organism evidence="5 6">
    <name type="scientific">Candidatus Nitrospira allomarina</name>
    <dbReference type="NCBI Taxonomy" id="3020900"/>
    <lineage>
        <taxon>Bacteria</taxon>
        <taxon>Pseudomonadati</taxon>
        <taxon>Nitrospirota</taxon>
        <taxon>Nitrospiria</taxon>
        <taxon>Nitrospirales</taxon>
        <taxon>Nitrospiraceae</taxon>
        <taxon>Nitrospira</taxon>
    </lineage>
</organism>
<dbReference type="AlphaFoldDB" id="A0AA96G869"/>
<dbReference type="InterPro" id="IPR025662">
    <property type="entry name" value="Sigma_54_int_dom_ATP-bd_1"/>
</dbReference>
<dbReference type="PROSITE" id="PS50045">
    <property type="entry name" value="SIGMA54_INTERACT_4"/>
    <property type="match status" value="1"/>
</dbReference>
<dbReference type="EMBL" id="CP116967">
    <property type="protein sequence ID" value="WNM56948.1"/>
    <property type="molecule type" value="Genomic_DNA"/>
</dbReference>
<keyword evidence="2" id="KW-0067">ATP-binding</keyword>
<dbReference type="Pfam" id="PF25601">
    <property type="entry name" value="AAA_lid_14"/>
    <property type="match status" value="1"/>
</dbReference>
<dbReference type="PROSITE" id="PS00675">
    <property type="entry name" value="SIGMA54_INTERACT_1"/>
    <property type="match status" value="1"/>
</dbReference>
<feature type="domain" description="Sigma-54 factor interaction" evidence="4">
    <location>
        <begin position="49"/>
        <end position="278"/>
    </location>
</feature>
<dbReference type="Gene3D" id="1.10.8.60">
    <property type="match status" value="1"/>
</dbReference>
<dbReference type="FunFam" id="3.40.50.300:FF:000006">
    <property type="entry name" value="DNA-binding transcriptional regulator NtrC"/>
    <property type="match status" value="1"/>
</dbReference>
<evidence type="ECO:0000259" key="4">
    <source>
        <dbReference type="PROSITE" id="PS50045"/>
    </source>
</evidence>
<accession>A0AA96G869</accession>
<evidence type="ECO:0000256" key="1">
    <source>
        <dbReference type="ARBA" id="ARBA00022741"/>
    </source>
</evidence>
<name>A0AA96G869_9BACT</name>